<evidence type="ECO:0000259" key="4">
    <source>
        <dbReference type="Pfam" id="PF04909"/>
    </source>
</evidence>
<keyword evidence="1 3" id="KW-0210">Decarboxylase</keyword>
<keyword evidence="2 3" id="KW-0456">Lyase</keyword>
<dbReference type="SUPFAM" id="SSF51556">
    <property type="entry name" value="Metallo-dependent hydrolases"/>
    <property type="match status" value="1"/>
</dbReference>
<dbReference type="Gene3D" id="3.20.20.140">
    <property type="entry name" value="Metal-dependent hydrolases"/>
    <property type="match status" value="1"/>
</dbReference>
<dbReference type="OrthoDB" id="432010at2759"/>
<dbReference type="GO" id="GO:0016787">
    <property type="term" value="F:hydrolase activity"/>
    <property type="evidence" value="ECO:0007669"/>
    <property type="project" value="UniProtKB-KW"/>
</dbReference>
<dbReference type="PANTHER" id="PTHR21240">
    <property type="entry name" value="2-AMINO-3-CARBOXYLMUCONATE-6-SEMIALDEHYDE DECARBOXYLASE"/>
    <property type="match status" value="1"/>
</dbReference>
<evidence type="ECO:0000313" key="6">
    <source>
        <dbReference type="Proteomes" id="UP000184330"/>
    </source>
</evidence>
<dbReference type="Pfam" id="PF04909">
    <property type="entry name" value="Amidohydro_2"/>
    <property type="match status" value="1"/>
</dbReference>
<dbReference type="PANTHER" id="PTHR21240:SF30">
    <property type="entry name" value="AMIDOHYDROLASE-RELATED DOMAIN-CONTAINING PROTEIN-RELATED"/>
    <property type="match status" value="1"/>
</dbReference>
<comment type="similarity">
    <text evidence="3">Belongs to the metallo-dependent hydrolases superfamily.</text>
</comment>
<accession>A0A1L7XMC6</accession>
<dbReference type="GO" id="GO:0005829">
    <property type="term" value="C:cytosol"/>
    <property type="evidence" value="ECO:0007669"/>
    <property type="project" value="TreeGrafter"/>
</dbReference>
<evidence type="ECO:0000313" key="5">
    <source>
        <dbReference type="EMBL" id="CZR66168.1"/>
    </source>
</evidence>
<evidence type="ECO:0000256" key="3">
    <source>
        <dbReference type="RuleBase" id="RU366045"/>
    </source>
</evidence>
<evidence type="ECO:0000256" key="2">
    <source>
        <dbReference type="ARBA" id="ARBA00023239"/>
    </source>
</evidence>
<sequence length="319" mass="35800">MLPLITLEEHYVSSALPPDADDLASHMELPPQLQSKLLDLDAERIKDLDTGSISLQVLSHGPLDADASICAKVNDELKAAITKHPKRLAGFALLPMAEPEAAAKELERCTKNLGFLGALVDCHLHGRFYDDNFFWPVFAKAEELDVPIYIHPTFSSDAMMSHYRGNYDEKIASALSAFGWGWHSDTGLHFLKLYCAGLFDKFPKLKIVIGHMGEMLPFQFDRCVGVSQRMFPQHKRGLKEVWDENLWITTSGMFSLPPLKCLLEVKGKEKVLFSVDYPFSANEKGRKFVEEIEASGILSEKELKAFGYGNAERLLKVKL</sequence>
<proteinExistence type="inferred from homology"/>
<dbReference type="InterPro" id="IPR032466">
    <property type="entry name" value="Metal_Hydrolase"/>
</dbReference>
<dbReference type="GO" id="GO:0016831">
    <property type="term" value="F:carboxy-lyase activity"/>
    <property type="evidence" value="ECO:0007669"/>
    <property type="project" value="UniProtKB-KW"/>
</dbReference>
<evidence type="ECO:0000256" key="1">
    <source>
        <dbReference type="ARBA" id="ARBA00022793"/>
    </source>
</evidence>
<keyword evidence="6" id="KW-1185">Reference proteome</keyword>
<reference evidence="5 6" key="1">
    <citation type="submission" date="2016-03" db="EMBL/GenBank/DDBJ databases">
        <authorList>
            <person name="Ploux O."/>
        </authorList>
    </citation>
    <scope>NUCLEOTIDE SEQUENCE [LARGE SCALE GENOMIC DNA]</scope>
    <source>
        <strain evidence="5 6">UAMH 11012</strain>
    </source>
</reference>
<name>A0A1L7XMC6_9HELO</name>
<protein>
    <submittedName>
        <fullName evidence="5">Probable metal-dependent hydrolase of the TIM-barrel fold</fullName>
    </submittedName>
</protein>
<dbReference type="GO" id="GO:0019748">
    <property type="term" value="P:secondary metabolic process"/>
    <property type="evidence" value="ECO:0007669"/>
    <property type="project" value="TreeGrafter"/>
</dbReference>
<dbReference type="InterPro" id="IPR032465">
    <property type="entry name" value="ACMSD"/>
</dbReference>
<dbReference type="STRING" id="576137.A0A1L7XMC6"/>
<keyword evidence="5" id="KW-0378">Hydrolase</keyword>
<feature type="domain" description="Amidohydrolase-related" evidence="4">
    <location>
        <begin position="60"/>
        <end position="316"/>
    </location>
</feature>
<dbReference type="AlphaFoldDB" id="A0A1L7XMC6"/>
<dbReference type="InterPro" id="IPR006680">
    <property type="entry name" value="Amidohydro-rel"/>
</dbReference>
<dbReference type="Proteomes" id="UP000184330">
    <property type="component" value="Unassembled WGS sequence"/>
</dbReference>
<gene>
    <name evidence="5" type="ORF">PAC_16069</name>
</gene>
<dbReference type="EMBL" id="FJOG01000035">
    <property type="protein sequence ID" value="CZR66168.1"/>
    <property type="molecule type" value="Genomic_DNA"/>
</dbReference>
<organism evidence="5 6">
    <name type="scientific">Phialocephala subalpina</name>
    <dbReference type="NCBI Taxonomy" id="576137"/>
    <lineage>
        <taxon>Eukaryota</taxon>
        <taxon>Fungi</taxon>
        <taxon>Dikarya</taxon>
        <taxon>Ascomycota</taxon>
        <taxon>Pezizomycotina</taxon>
        <taxon>Leotiomycetes</taxon>
        <taxon>Helotiales</taxon>
        <taxon>Mollisiaceae</taxon>
        <taxon>Phialocephala</taxon>
        <taxon>Phialocephala fortinii species complex</taxon>
    </lineage>
</organism>